<dbReference type="Pfam" id="PF00637">
    <property type="entry name" value="Clathrin"/>
    <property type="match status" value="1"/>
</dbReference>
<dbReference type="GO" id="GO:0006904">
    <property type="term" value="P:vesicle docking involved in exocytosis"/>
    <property type="evidence" value="ECO:0007669"/>
    <property type="project" value="TreeGrafter"/>
</dbReference>
<dbReference type="GO" id="GO:0030897">
    <property type="term" value="C:HOPS complex"/>
    <property type="evidence" value="ECO:0007669"/>
    <property type="project" value="TreeGrafter"/>
</dbReference>
<dbReference type="InterPro" id="IPR055358">
    <property type="entry name" value="CHCR"/>
</dbReference>
<dbReference type="OrthoDB" id="1845386at2759"/>
<keyword evidence="1" id="KW-0479">Metal-binding</keyword>
<dbReference type="GO" id="GO:0007032">
    <property type="term" value="P:endosome organization"/>
    <property type="evidence" value="ECO:0007669"/>
    <property type="project" value="TreeGrafter"/>
</dbReference>
<keyword evidence="3" id="KW-0862">Zinc</keyword>
<dbReference type="RefSeq" id="XP_004351378.1">
    <property type="nucleotide sequence ID" value="XM_004351326.1"/>
</dbReference>
<dbReference type="GO" id="GO:0006886">
    <property type="term" value="P:intracellular protein transport"/>
    <property type="evidence" value="ECO:0007669"/>
    <property type="project" value="UniProtKB-UniRule"/>
</dbReference>
<feature type="region of interest" description="Disordered" evidence="6">
    <location>
        <begin position="1"/>
        <end position="70"/>
    </location>
</feature>
<evidence type="ECO:0000313" key="8">
    <source>
        <dbReference type="EMBL" id="EGG14862.1"/>
    </source>
</evidence>
<dbReference type="GO" id="GO:0007033">
    <property type="term" value="P:vacuole organization"/>
    <property type="evidence" value="ECO:0007669"/>
    <property type="project" value="TreeGrafter"/>
</dbReference>
<dbReference type="InterPro" id="IPR000547">
    <property type="entry name" value="Clathrin_H-chain/VPS_repeat"/>
</dbReference>
<dbReference type="PANTHER" id="PTHR23323">
    <property type="entry name" value="VACUOLAR PROTEIN SORTING-ASSOCIATED PROTEIN"/>
    <property type="match status" value="1"/>
</dbReference>
<name>F4QB90_CACFS</name>
<keyword evidence="2" id="KW-0863">Zinc-finger</keyword>
<accession>F4QB90</accession>
<dbReference type="GeneID" id="14866861"/>
<dbReference type="PROSITE" id="PS50236">
    <property type="entry name" value="CHCR"/>
    <property type="match status" value="1"/>
</dbReference>
<dbReference type="AlphaFoldDB" id="F4QB90"/>
<dbReference type="Proteomes" id="UP000007797">
    <property type="component" value="Unassembled WGS sequence"/>
</dbReference>
<feature type="repeat" description="CHCR" evidence="4">
    <location>
        <begin position="172"/>
        <end position="324"/>
    </location>
</feature>
<dbReference type="SUPFAM" id="SSF57850">
    <property type="entry name" value="RING/U-box"/>
    <property type="match status" value="1"/>
</dbReference>
<dbReference type="GO" id="GO:0030674">
    <property type="term" value="F:protein-macromolecule adaptor activity"/>
    <property type="evidence" value="ECO:0007669"/>
    <property type="project" value="TreeGrafter"/>
</dbReference>
<evidence type="ECO:0000256" key="1">
    <source>
        <dbReference type="ARBA" id="ARBA00022723"/>
    </source>
</evidence>
<dbReference type="OMA" id="TWESINS"/>
<sequence>MRRHSSMYASHLPTKSATRSERRKPNTTLTTKSTSWLPLSTARPNQTQCHQNTQQLVSTDNNTQSPPQQSQQYLKAQNEFRQFLTNFKENLNQATSFHIISSHGAIDELLFYARLIEDYERVISYHIQHQQYETALNVLTQLKVSHQDLYYKFCPVLFHFIPYQTVNVWMQATFLNPRKLIPSLMRYDHCKLPHGENQNQAIRYLEYCVKNLRNQDKAVHNYLLSLYVKQEDDGPLLKSLSNEIYFDLKYALRLCMKEHKLKACVLIYSALGLYEEAVDLSLEVDIGLAKDNADRVKLDDEALCKKLWLRIARHVVEKDNNIKEAMEFLKHCPLLKIEDILPFFPDFTVIDDFKEEICKSLEDYNQYIEELKLEMDDATNSADLIRQDIQELRNKYGLIKGDQKCDICNYPALTKRFYLFTCQHVFHSDCLISEIMKHLDNNSKQRVRELQMTLGAPVSPLPSQLAAMMNSSSMHLQMGGGEEINPEDSTKNELDRIIAKECIYCGDLMIKSIEKPFIGDDEADLLTSWEI</sequence>
<evidence type="ECO:0000313" key="9">
    <source>
        <dbReference type="Proteomes" id="UP000007797"/>
    </source>
</evidence>
<dbReference type="InterPro" id="IPR058919">
    <property type="entry name" value="Pep3/Vps18_RING_C"/>
</dbReference>
<evidence type="ECO:0000256" key="4">
    <source>
        <dbReference type="PROSITE-ProRule" id="PRU01006"/>
    </source>
</evidence>
<gene>
    <name evidence="8" type="primary">vps18</name>
    <name evidence="8" type="ORF">DFA_10735</name>
</gene>
<evidence type="ECO:0000256" key="5">
    <source>
        <dbReference type="SAM" id="Coils"/>
    </source>
</evidence>
<dbReference type="GO" id="GO:0048284">
    <property type="term" value="P:organelle fusion"/>
    <property type="evidence" value="ECO:0007669"/>
    <property type="project" value="TreeGrafter"/>
</dbReference>
<protein>
    <submittedName>
        <fullName evidence="8">7-fold repeat in clathrin and VPS proteins repeat-containing protein</fullName>
    </submittedName>
</protein>
<evidence type="ECO:0000256" key="2">
    <source>
        <dbReference type="ARBA" id="ARBA00022771"/>
    </source>
</evidence>
<dbReference type="CDD" id="cd16462">
    <property type="entry name" value="RING-H2_Pep3p-like"/>
    <property type="match status" value="1"/>
</dbReference>
<evidence type="ECO:0000256" key="3">
    <source>
        <dbReference type="ARBA" id="ARBA00022833"/>
    </source>
</evidence>
<feature type="coiled-coil region" evidence="5">
    <location>
        <begin position="354"/>
        <end position="395"/>
    </location>
</feature>
<dbReference type="Pfam" id="PF26148">
    <property type="entry name" value="VPS18_RING_C"/>
    <property type="match status" value="1"/>
</dbReference>
<proteinExistence type="predicted"/>
<dbReference type="GO" id="GO:0005768">
    <property type="term" value="C:endosome"/>
    <property type="evidence" value="ECO:0007669"/>
    <property type="project" value="TreeGrafter"/>
</dbReference>
<organism evidence="8 9">
    <name type="scientific">Cavenderia fasciculata</name>
    <name type="common">Slime mold</name>
    <name type="synonym">Dictyostelium fasciculatum</name>
    <dbReference type="NCBI Taxonomy" id="261658"/>
    <lineage>
        <taxon>Eukaryota</taxon>
        <taxon>Amoebozoa</taxon>
        <taxon>Evosea</taxon>
        <taxon>Eumycetozoa</taxon>
        <taxon>Dictyostelia</taxon>
        <taxon>Acytosteliales</taxon>
        <taxon>Cavenderiaceae</taxon>
        <taxon>Cavenderia</taxon>
    </lineage>
</organism>
<reference evidence="9" key="1">
    <citation type="journal article" date="2011" name="Genome Res.">
        <title>Phylogeny-wide analysis of social amoeba genomes highlights ancient origins for complex intercellular communication.</title>
        <authorList>
            <person name="Heidel A.J."/>
            <person name="Lawal H.M."/>
            <person name="Felder M."/>
            <person name="Schilde C."/>
            <person name="Helps N.R."/>
            <person name="Tunggal B."/>
            <person name="Rivero F."/>
            <person name="John U."/>
            <person name="Schleicher M."/>
            <person name="Eichinger L."/>
            <person name="Platzer M."/>
            <person name="Noegel A.A."/>
            <person name="Schaap P."/>
            <person name="Gloeckner G."/>
        </authorList>
    </citation>
    <scope>NUCLEOTIDE SEQUENCE [LARGE SCALE GENOMIC DNA]</scope>
    <source>
        <strain evidence="9">SH3</strain>
    </source>
</reference>
<dbReference type="PANTHER" id="PTHR23323:SF26">
    <property type="entry name" value="VACUOLAR PROTEIN SORTING-ASSOCIATED PROTEIN 18 HOMOLOG"/>
    <property type="match status" value="1"/>
</dbReference>
<feature type="domain" description="Pep3/Vps18 RING C-terminal" evidence="7">
    <location>
        <begin position="403"/>
        <end position="454"/>
    </location>
</feature>
<dbReference type="EMBL" id="GL883027">
    <property type="protein sequence ID" value="EGG14862.1"/>
    <property type="molecule type" value="Genomic_DNA"/>
</dbReference>
<evidence type="ECO:0000256" key="6">
    <source>
        <dbReference type="SAM" id="MobiDB-lite"/>
    </source>
</evidence>
<dbReference type="GO" id="GO:0008270">
    <property type="term" value="F:zinc ion binding"/>
    <property type="evidence" value="ECO:0007669"/>
    <property type="project" value="UniProtKB-KW"/>
</dbReference>
<dbReference type="KEGG" id="dfa:DFA_10735"/>
<dbReference type="STRING" id="1054147.F4QB90"/>
<keyword evidence="9" id="KW-1185">Reference proteome</keyword>
<keyword evidence="5" id="KW-0175">Coiled coil</keyword>
<evidence type="ECO:0000259" key="7">
    <source>
        <dbReference type="Pfam" id="PF26148"/>
    </source>
</evidence>
<feature type="compositionally biased region" description="Polar residues" evidence="6">
    <location>
        <begin position="26"/>
        <end position="63"/>
    </location>
</feature>